<dbReference type="SUPFAM" id="SSF57302">
    <property type="entry name" value="Snake toxin-like"/>
    <property type="match status" value="1"/>
</dbReference>
<dbReference type="AlphaFoldDB" id="A0A3M6UL32"/>
<evidence type="ECO:0008006" key="4">
    <source>
        <dbReference type="Google" id="ProtNLM"/>
    </source>
</evidence>
<keyword evidence="1" id="KW-0472">Membrane</keyword>
<comment type="caution">
    <text evidence="2">The sequence shown here is derived from an EMBL/GenBank/DDBJ whole genome shotgun (WGS) entry which is preliminary data.</text>
</comment>
<dbReference type="EMBL" id="RCHS01001279">
    <property type="protein sequence ID" value="RMX54345.1"/>
    <property type="molecule type" value="Genomic_DNA"/>
</dbReference>
<dbReference type="Gene3D" id="2.10.60.10">
    <property type="entry name" value="CD59"/>
    <property type="match status" value="1"/>
</dbReference>
<name>A0A3M6UL32_POCDA</name>
<gene>
    <name evidence="2" type="ORF">pdam_00022132</name>
</gene>
<proteinExistence type="predicted"/>
<feature type="non-terminal residue" evidence="2">
    <location>
        <position position="1"/>
    </location>
</feature>
<dbReference type="CDD" id="cd23553">
    <property type="entry name" value="TFP_LU_ECD_Ly6PGE"/>
    <property type="match status" value="1"/>
</dbReference>
<keyword evidence="1" id="KW-0812">Transmembrane</keyword>
<evidence type="ECO:0000256" key="1">
    <source>
        <dbReference type="SAM" id="Phobius"/>
    </source>
</evidence>
<organism evidence="2 3">
    <name type="scientific">Pocillopora damicornis</name>
    <name type="common">Cauliflower coral</name>
    <name type="synonym">Millepora damicornis</name>
    <dbReference type="NCBI Taxonomy" id="46731"/>
    <lineage>
        <taxon>Eukaryota</taxon>
        <taxon>Metazoa</taxon>
        <taxon>Cnidaria</taxon>
        <taxon>Anthozoa</taxon>
        <taxon>Hexacorallia</taxon>
        <taxon>Scleractinia</taxon>
        <taxon>Astrocoeniina</taxon>
        <taxon>Pocilloporidae</taxon>
        <taxon>Pocillopora</taxon>
    </lineage>
</organism>
<protein>
    <recommendedName>
        <fullName evidence="4">UPAR/Ly6 domain-containing protein</fullName>
    </recommendedName>
</protein>
<reference evidence="2 3" key="1">
    <citation type="journal article" date="2018" name="Sci. Rep.">
        <title>Comparative analysis of the Pocillopora damicornis genome highlights role of immune system in coral evolution.</title>
        <authorList>
            <person name="Cunning R."/>
            <person name="Bay R.A."/>
            <person name="Gillette P."/>
            <person name="Baker A.C."/>
            <person name="Traylor-Knowles N."/>
        </authorList>
    </citation>
    <scope>NUCLEOTIDE SEQUENCE [LARGE SCALE GENOMIC DNA]</scope>
    <source>
        <strain evidence="2">RSMAS</strain>
        <tissue evidence="2">Whole animal</tissue>
    </source>
</reference>
<keyword evidence="1" id="KW-1133">Transmembrane helix</keyword>
<sequence>GAGFVRGSCNVHKVTEVRRMKGLVLSIFVFCAVLATAYSLKCYVCKGTEEACSKSKLEADKASKSVDCPTDKCMRLWGKNDDVTEVVNSCSSSALCTAAEKACDNVKEGKCAVGCCDSDYCNAGSSFSFSVILMTVTSALGLALLK</sequence>
<keyword evidence="3" id="KW-1185">Reference proteome</keyword>
<dbReference type="InterPro" id="IPR045860">
    <property type="entry name" value="Snake_toxin-like_sf"/>
</dbReference>
<dbReference type="Proteomes" id="UP000275408">
    <property type="component" value="Unassembled WGS sequence"/>
</dbReference>
<evidence type="ECO:0000313" key="2">
    <source>
        <dbReference type="EMBL" id="RMX54345.1"/>
    </source>
</evidence>
<feature type="transmembrane region" description="Helical" evidence="1">
    <location>
        <begin position="22"/>
        <end position="40"/>
    </location>
</feature>
<feature type="transmembrane region" description="Helical" evidence="1">
    <location>
        <begin position="127"/>
        <end position="145"/>
    </location>
</feature>
<accession>A0A3M6UL32</accession>
<dbReference type="OrthoDB" id="5978129at2759"/>
<evidence type="ECO:0000313" key="3">
    <source>
        <dbReference type="Proteomes" id="UP000275408"/>
    </source>
</evidence>